<comment type="pathway">
    <text evidence="2">Energy metabolism; oxidative phosphorylation.</text>
</comment>
<protein>
    <submittedName>
        <fullName evidence="11">Cytochrome c oxidase subunit 6C</fullName>
    </submittedName>
</protein>
<organism evidence="10 11">
    <name type="scientific">Pogona vitticeps</name>
    <name type="common">central bearded dragon</name>
    <dbReference type="NCBI Taxonomy" id="103695"/>
    <lineage>
        <taxon>Eukaryota</taxon>
        <taxon>Metazoa</taxon>
        <taxon>Chordata</taxon>
        <taxon>Craniata</taxon>
        <taxon>Vertebrata</taxon>
        <taxon>Euteleostomi</taxon>
        <taxon>Lepidosauria</taxon>
        <taxon>Squamata</taxon>
        <taxon>Bifurcata</taxon>
        <taxon>Unidentata</taxon>
        <taxon>Episquamata</taxon>
        <taxon>Toxicofera</taxon>
        <taxon>Iguania</taxon>
        <taxon>Acrodonta</taxon>
        <taxon>Agamidae</taxon>
        <taxon>Amphibolurinae</taxon>
        <taxon>Pogona</taxon>
    </lineage>
</organism>
<comment type="similarity">
    <text evidence="3">Belongs to the cytochrome c oxidase subunit 6c family.</text>
</comment>
<feature type="transmembrane region" description="Helical" evidence="9">
    <location>
        <begin position="20"/>
        <end position="39"/>
    </location>
</feature>
<dbReference type="SUPFAM" id="SSF81415">
    <property type="entry name" value="Mitochondrial cytochrome c oxidase subunit VIc"/>
    <property type="match status" value="1"/>
</dbReference>
<comment type="subcellular location">
    <subcellularLocation>
        <location evidence="1">Mitochondrion inner membrane</location>
        <topology evidence="1">Single-pass membrane protein</topology>
    </subcellularLocation>
</comment>
<proteinExistence type="inferred from homology"/>
<dbReference type="InterPro" id="IPR051389">
    <property type="entry name" value="Cytochrome_c_oxidase_VIc"/>
</dbReference>
<keyword evidence="7" id="KW-0496">Mitochondrion</keyword>
<keyword evidence="6 9" id="KW-1133">Transmembrane helix</keyword>
<dbReference type="GeneID" id="110074793"/>
<evidence type="ECO:0000313" key="10">
    <source>
        <dbReference type="Proteomes" id="UP001652642"/>
    </source>
</evidence>
<evidence type="ECO:0000256" key="9">
    <source>
        <dbReference type="SAM" id="Phobius"/>
    </source>
</evidence>
<keyword evidence="4 9" id="KW-0812">Transmembrane</keyword>
<evidence type="ECO:0000256" key="1">
    <source>
        <dbReference type="ARBA" id="ARBA00004434"/>
    </source>
</evidence>
<keyword evidence="5" id="KW-0999">Mitochondrion inner membrane</keyword>
<dbReference type="PANTHER" id="PTHR48416:SF1">
    <property type="entry name" value="CYTOCHROME C OXIDASE SUBUNIT 6C"/>
    <property type="match status" value="1"/>
</dbReference>
<evidence type="ECO:0000256" key="5">
    <source>
        <dbReference type="ARBA" id="ARBA00022792"/>
    </source>
</evidence>
<dbReference type="Proteomes" id="UP001652642">
    <property type="component" value="Chromosome 4"/>
</dbReference>
<dbReference type="PANTHER" id="PTHR48416">
    <property type="entry name" value="CYTOCHROME C OXIDASE SUBUNIT 6C"/>
    <property type="match status" value="1"/>
</dbReference>
<reference evidence="11" key="1">
    <citation type="submission" date="2025-08" db="UniProtKB">
        <authorList>
            <consortium name="RefSeq"/>
        </authorList>
    </citation>
    <scope>IDENTIFICATION</scope>
</reference>
<evidence type="ECO:0000256" key="3">
    <source>
        <dbReference type="ARBA" id="ARBA00007204"/>
    </source>
</evidence>
<dbReference type="Gene3D" id="4.10.93.10">
    <property type="entry name" value="Mitochondrial cytochrome c oxidase subunit VIc/VIIs"/>
    <property type="match status" value="1"/>
</dbReference>
<dbReference type="Pfam" id="PF02937">
    <property type="entry name" value="COX6C"/>
    <property type="match status" value="1"/>
</dbReference>
<dbReference type="InterPro" id="IPR034884">
    <property type="entry name" value="Cytochrome_c_oxidase_VIc/VIIs"/>
</dbReference>
<accession>A0ABM5GCA5</accession>
<name>A0ABM5GCA5_9SAUR</name>
<evidence type="ECO:0000256" key="7">
    <source>
        <dbReference type="ARBA" id="ARBA00023128"/>
    </source>
</evidence>
<evidence type="ECO:0000313" key="11">
    <source>
        <dbReference type="RefSeq" id="XP_072855284.1"/>
    </source>
</evidence>
<dbReference type="InterPro" id="IPR037169">
    <property type="entry name" value="Cytochrome_c_oxidase_VIc_sf"/>
</dbReference>
<evidence type="ECO:0000256" key="8">
    <source>
        <dbReference type="ARBA" id="ARBA00023136"/>
    </source>
</evidence>
<evidence type="ECO:0000256" key="6">
    <source>
        <dbReference type="ARBA" id="ARBA00022989"/>
    </source>
</evidence>
<evidence type="ECO:0000256" key="2">
    <source>
        <dbReference type="ARBA" id="ARBA00004673"/>
    </source>
</evidence>
<sequence>MSALLPKPQMRNLLAKRTRIFSSIGAAITVLVSVSYWYFIAENRAKVYAEFYRTYDPQKDFEEMRKAGVFQNVPPDD</sequence>
<keyword evidence="8 9" id="KW-0472">Membrane</keyword>
<keyword evidence="10" id="KW-1185">Reference proteome</keyword>
<evidence type="ECO:0000256" key="4">
    <source>
        <dbReference type="ARBA" id="ARBA00022692"/>
    </source>
</evidence>
<dbReference type="RefSeq" id="XP_072855284.1">
    <property type="nucleotide sequence ID" value="XM_072999183.1"/>
</dbReference>
<gene>
    <name evidence="11" type="primary">COX6C</name>
</gene>